<proteinExistence type="predicted"/>
<name>H0I135_9HYPH</name>
<keyword evidence="3" id="KW-1185">Reference proteome</keyword>
<dbReference type="Proteomes" id="UP000003250">
    <property type="component" value="Unassembled WGS sequence"/>
</dbReference>
<organism evidence="2 3">
    <name type="scientific">Mesorhizobium alhagi CCNWXJ12-2</name>
    <dbReference type="NCBI Taxonomy" id="1107882"/>
    <lineage>
        <taxon>Bacteria</taxon>
        <taxon>Pseudomonadati</taxon>
        <taxon>Pseudomonadota</taxon>
        <taxon>Alphaproteobacteria</taxon>
        <taxon>Hyphomicrobiales</taxon>
        <taxon>Phyllobacteriaceae</taxon>
        <taxon>Allomesorhizobium</taxon>
    </lineage>
</organism>
<feature type="region of interest" description="Disordered" evidence="1">
    <location>
        <begin position="28"/>
        <end position="47"/>
    </location>
</feature>
<reference evidence="2 3" key="1">
    <citation type="journal article" date="2012" name="J. Bacteriol.">
        <title>Draft Genome Sequence of Mesorhizobium alhagi CCNWXJ12-2T, a Novel Salt-Resistant Species Isolated from the Desert of Northwestern China.</title>
        <authorList>
            <person name="Zhou M."/>
            <person name="Chen W."/>
            <person name="Chen H."/>
            <person name="Wei G."/>
        </authorList>
    </citation>
    <scope>NUCLEOTIDE SEQUENCE [LARGE SCALE GENOMIC DNA]</scope>
    <source>
        <strain evidence="2 3">CCNWXJ12-2</strain>
    </source>
</reference>
<evidence type="ECO:0000313" key="2">
    <source>
        <dbReference type="EMBL" id="EHK53328.1"/>
    </source>
</evidence>
<sequence>NSLRDLPDAEALEDAGLLSKEKLLAGDLPGALEDPAGGEDVESFNAR</sequence>
<evidence type="ECO:0000256" key="1">
    <source>
        <dbReference type="SAM" id="MobiDB-lite"/>
    </source>
</evidence>
<dbReference type="EMBL" id="AHAM01000276">
    <property type="protein sequence ID" value="EHK53328.1"/>
    <property type="molecule type" value="Genomic_DNA"/>
</dbReference>
<evidence type="ECO:0000313" key="3">
    <source>
        <dbReference type="Proteomes" id="UP000003250"/>
    </source>
</evidence>
<gene>
    <name evidence="2" type="ORF">MAXJ12_30862</name>
</gene>
<feature type="non-terminal residue" evidence="2">
    <location>
        <position position="1"/>
    </location>
</feature>
<dbReference type="AlphaFoldDB" id="H0I135"/>
<accession>H0I135</accession>
<feature type="compositionally biased region" description="Acidic residues" evidence="1">
    <location>
        <begin position="36"/>
        <end position="47"/>
    </location>
</feature>
<protein>
    <submittedName>
        <fullName evidence="2">Uncharacterized protein</fullName>
    </submittedName>
</protein>